<dbReference type="Gene3D" id="1.20.1440.230">
    <property type="entry name" value="NADH-ubiquinone oxidoreductase 51kDa subunit, iron-sulphur binding domain"/>
    <property type="match status" value="1"/>
</dbReference>
<keyword evidence="4" id="KW-0004">4Fe-4S</keyword>
<evidence type="ECO:0000256" key="5">
    <source>
        <dbReference type="ARBA" id="ARBA00022723"/>
    </source>
</evidence>
<dbReference type="GO" id="GO:0046872">
    <property type="term" value="F:metal ion binding"/>
    <property type="evidence" value="ECO:0007669"/>
    <property type="project" value="UniProtKB-KW"/>
</dbReference>
<keyword evidence="6" id="KW-0408">Iron</keyword>
<dbReference type="InterPro" id="IPR037225">
    <property type="entry name" value="Nuo51_FMN-bd_sf"/>
</dbReference>
<dbReference type="PROSITE" id="PS00644">
    <property type="entry name" value="COMPLEX1_51K_1"/>
    <property type="match status" value="1"/>
</dbReference>
<dbReference type="Pfam" id="PF10589">
    <property type="entry name" value="NADH_4Fe-4S"/>
    <property type="match status" value="1"/>
</dbReference>
<evidence type="ECO:0000256" key="3">
    <source>
        <dbReference type="ARBA" id="ARBA00019901"/>
    </source>
</evidence>
<dbReference type="SUPFAM" id="SSF142019">
    <property type="entry name" value="Nqo1 FMN-binding domain-like"/>
    <property type="match status" value="1"/>
</dbReference>
<protein>
    <recommendedName>
        <fullName evidence="3">NADH-quinone oxidoreductase subunit F</fullName>
    </recommendedName>
    <alternativeName>
        <fullName evidence="8">NADH dehydrogenase I subunit F</fullName>
    </alternativeName>
    <alternativeName>
        <fullName evidence="9">NDH-1 subunit F</fullName>
    </alternativeName>
</protein>
<dbReference type="InterPro" id="IPR041921">
    <property type="entry name" value="NuoE_N"/>
</dbReference>
<dbReference type="Gene3D" id="3.40.30.10">
    <property type="entry name" value="Glutaredoxin"/>
    <property type="match status" value="1"/>
</dbReference>
<accession>A0A2V1GRM0</accession>
<evidence type="ECO:0000313" key="12">
    <source>
        <dbReference type="Proteomes" id="UP000244906"/>
    </source>
</evidence>
<dbReference type="InterPro" id="IPR011538">
    <property type="entry name" value="Nuo51_FMN-bd"/>
</dbReference>
<keyword evidence="7" id="KW-0411">Iron-sulfur</keyword>
<dbReference type="GO" id="GO:0051539">
    <property type="term" value="F:4 iron, 4 sulfur cluster binding"/>
    <property type="evidence" value="ECO:0007669"/>
    <property type="project" value="UniProtKB-KW"/>
</dbReference>
<name>A0A2V1GRM0_9GAMM</name>
<comment type="similarity">
    <text evidence="2">Belongs to the complex I 51 kDa subunit family.</text>
</comment>
<dbReference type="InterPro" id="IPR001949">
    <property type="entry name" value="NADH-UbQ_OxRdtase_51kDa_CS"/>
</dbReference>
<dbReference type="OrthoDB" id="9805533at2"/>
<dbReference type="Gene3D" id="3.40.50.11540">
    <property type="entry name" value="NADH-ubiquinone oxidoreductase 51kDa subunit"/>
    <property type="match status" value="1"/>
</dbReference>
<dbReference type="RefSeq" id="WP_116688557.1">
    <property type="nucleotide sequence ID" value="NZ_CAWNYD010000010.1"/>
</dbReference>
<evidence type="ECO:0000256" key="6">
    <source>
        <dbReference type="ARBA" id="ARBA00023004"/>
    </source>
</evidence>
<dbReference type="InterPro" id="IPR037207">
    <property type="entry name" value="Nuop51_4Fe4S-bd_sf"/>
</dbReference>
<evidence type="ECO:0000256" key="9">
    <source>
        <dbReference type="ARBA" id="ARBA00032787"/>
    </source>
</evidence>
<evidence type="ECO:0000256" key="4">
    <source>
        <dbReference type="ARBA" id="ARBA00022485"/>
    </source>
</evidence>
<dbReference type="GO" id="GO:0008137">
    <property type="term" value="F:NADH dehydrogenase (ubiquinone) activity"/>
    <property type="evidence" value="ECO:0007669"/>
    <property type="project" value="InterPro"/>
</dbReference>
<keyword evidence="5" id="KW-0479">Metal-binding</keyword>
<comment type="cofactor">
    <cofactor evidence="1">
        <name>FMN</name>
        <dbReference type="ChEBI" id="CHEBI:58210"/>
    </cofactor>
</comment>
<dbReference type="Gene3D" id="3.10.20.600">
    <property type="match status" value="1"/>
</dbReference>
<evidence type="ECO:0000259" key="10">
    <source>
        <dbReference type="SMART" id="SM00928"/>
    </source>
</evidence>
<dbReference type="Gene3D" id="1.10.10.1590">
    <property type="entry name" value="NADH-quinone oxidoreductase subunit E"/>
    <property type="match status" value="1"/>
</dbReference>
<dbReference type="PANTHER" id="PTHR43578:SF3">
    <property type="entry name" value="NADH-QUINONE OXIDOREDUCTASE SUBUNIT F"/>
    <property type="match status" value="1"/>
</dbReference>
<reference evidence="11 12" key="1">
    <citation type="submission" date="2018-04" db="EMBL/GenBank/DDBJ databases">
        <title>Thalassorhabdus spongiae gen. nov., sp. nov., isolated from a marine sponge in South-West Iceland.</title>
        <authorList>
            <person name="Knobloch S."/>
            <person name="Daussin A."/>
            <person name="Johannsson R."/>
            <person name="Marteinsson V.T."/>
        </authorList>
    </citation>
    <scope>NUCLEOTIDE SEQUENCE [LARGE SCALE GENOMIC DNA]</scope>
    <source>
        <strain evidence="11 12">Hp12</strain>
    </source>
</reference>
<dbReference type="SUPFAM" id="SSF52833">
    <property type="entry name" value="Thioredoxin-like"/>
    <property type="match status" value="1"/>
</dbReference>
<keyword evidence="12" id="KW-1185">Reference proteome</keyword>
<evidence type="ECO:0000256" key="8">
    <source>
        <dbReference type="ARBA" id="ARBA00031578"/>
    </source>
</evidence>
<evidence type="ECO:0000313" key="11">
    <source>
        <dbReference type="EMBL" id="PVZ65421.1"/>
    </source>
</evidence>
<dbReference type="Pfam" id="PF01257">
    <property type="entry name" value="2Fe-2S_thioredx"/>
    <property type="match status" value="1"/>
</dbReference>
<dbReference type="AlphaFoldDB" id="A0A2V1GRM0"/>
<evidence type="ECO:0000256" key="1">
    <source>
        <dbReference type="ARBA" id="ARBA00001917"/>
    </source>
</evidence>
<evidence type="ECO:0000256" key="7">
    <source>
        <dbReference type="ARBA" id="ARBA00023014"/>
    </source>
</evidence>
<organism evidence="11 12">
    <name type="scientific">Pelagibaculum spongiae</name>
    <dbReference type="NCBI Taxonomy" id="2080658"/>
    <lineage>
        <taxon>Bacteria</taxon>
        <taxon>Pseudomonadati</taxon>
        <taxon>Pseudomonadota</taxon>
        <taxon>Gammaproteobacteria</taxon>
        <taxon>Oceanospirillales</taxon>
        <taxon>Pelagibaculum</taxon>
    </lineage>
</organism>
<dbReference type="SUPFAM" id="SSF140490">
    <property type="entry name" value="Nqo1C-terminal domain-like"/>
    <property type="match status" value="1"/>
</dbReference>
<dbReference type="SMART" id="SM00928">
    <property type="entry name" value="NADH_4Fe-4S"/>
    <property type="match status" value="1"/>
</dbReference>
<feature type="domain" description="NADH-ubiquinone oxidoreductase 51kDa subunit iron-sulphur binding" evidence="10">
    <location>
        <begin position="471"/>
        <end position="516"/>
    </location>
</feature>
<proteinExistence type="inferred from homology"/>
<dbReference type="InterPro" id="IPR036249">
    <property type="entry name" value="Thioredoxin-like_sf"/>
</dbReference>
<dbReference type="Proteomes" id="UP000244906">
    <property type="component" value="Unassembled WGS sequence"/>
</dbReference>
<dbReference type="PANTHER" id="PTHR43578">
    <property type="entry name" value="NADH-QUINONE OXIDOREDUCTASE SUBUNIT F"/>
    <property type="match status" value="1"/>
</dbReference>
<dbReference type="Pfam" id="PF01512">
    <property type="entry name" value="Complex1_51K"/>
    <property type="match status" value="1"/>
</dbReference>
<dbReference type="GO" id="GO:0010181">
    <property type="term" value="F:FMN binding"/>
    <property type="evidence" value="ECO:0007669"/>
    <property type="project" value="InterPro"/>
</dbReference>
<dbReference type="PROSITE" id="PS00645">
    <property type="entry name" value="COMPLEX1_51K_2"/>
    <property type="match status" value="1"/>
</dbReference>
<comment type="caution">
    <text evidence="11">The sequence shown here is derived from an EMBL/GenBank/DDBJ whole genome shotgun (WGS) entry which is preliminary data.</text>
</comment>
<dbReference type="SUPFAM" id="SSF142984">
    <property type="entry name" value="Nqo1 middle domain-like"/>
    <property type="match status" value="1"/>
</dbReference>
<dbReference type="EMBL" id="QDDL01000010">
    <property type="protein sequence ID" value="PVZ65421.1"/>
    <property type="molecule type" value="Genomic_DNA"/>
</dbReference>
<sequence length="563" mass="62091">MTFKKVGPYPSSHDDVELDALMDGYRIEGPGDVLQALVRIQHFLGWVPPQLRKALSERTRVTETKIRGIIDFYHLLDAEPTAPWVVHLSTNITDMMLGQQTNIDRFNKYAKKNPGKIQVNETSCTGLCEQGPALLINGFAMGRINAQRVDDILALISTDTPLDQWPANWFEISSNIRKPGPLLRHHVVAGEALAKVKTASPEDFILKLDHAGLKGRGGAGFSTAFKWQACRKAIGDHKVVACNADEGEPGTFKDRVLLDRHIENVLEGMTICGEVIGAKSGYIYLRKEYIYMYGHINNAIKKRREAGLLTEDFDIGIHMGAGAYVCGEESSMLDSMEGKRGIPRIKPPFPVDQGFLGRPTVVNNVETFCNVALLADKGLDNFRSVGCSHTPGSKLHSISGDCKHPGIYEFPLCTSIAEMMKACGGKEAAMVQVGGAAGRLITENRFDTAIDFRRLYSAGSMMVFNSDRQPKDLLHNFSHFFVHESCGFCTPCRGGCQMLAAYSDQVMNGTLQKQDEKTLLDTCKLMMTTSHCGLGKTAGQSIGQIFHHHLKAQKAENQEMAHE</sequence>
<gene>
    <name evidence="11" type="ORF">DC094_18235</name>
</gene>
<dbReference type="InterPro" id="IPR019575">
    <property type="entry name" value="Nuop51_4Fe4S-bd"/>
</dbReference>
<evidence type="ECO:0000256" key="2">
    <source>
        <dbReference type="ARBA" id="ARBA00007523"/>
    </source>
</evidence>